<dbReference type="InterPro" id="IPR011333">
    <property type="entry name" value="SKP1/BTB/POZ_sf"/>
</dbReference>
<dbReference type="EMBL" id="ON887157">
    <property type="protein sequence ID" value="WBR14959.1"/>
    <property type="molecule type" value="Genomic_DNA"/>
</dbReference>
<evidence type="ECO:0000259" key="1">
    <source>
        <dbReference type="PROSITE" id="PS50097"/>
    </source>
</evidence>
<name>A0AA95EEF0_9VIRU</name>
<protein>
    <submittedName>
        <fullName evidence="2">Btb/poz domain-containing protein</fullName>
    </submittedName>
</protein>
<feature type="domain" description="BTB" evidence="1">
    <location>
        <begin position="20"/>
        <end position="107"/>
    </location>
</feature>
<proteinExistence type="predicted"/>
<sequence length="370" mass="40857">MGRRGQDANSILAEMRHTHCDCVIEVLQGDGETGTAGVAPSTIIAHRAILARASYFSALFEHNDPTRTVHRDDQGRRIARSVYTVRLPPTIDASAVRSTVECLYRGRGSGHRDEQDVDPVERINAILFLGAPAHSIPNLIRNTVHALIDLPSSAKANVLAYALHALPDSERDQIVGCHPQLAATIRPYRPEARVGDAHVDAEGQSWRTLHLAFGYCGLAPASASAIVWQGLEFMVVPFFTEDDDGDVLKINVQCHPHGETLDEACASDGEPRGLIHAEPRAARFSARTYCPVDGMRTETFNMACEQFRCGQQRKMPRGAVQVPHVLTKGWASYSKLRRLCSSHYIHDVRHEGSKRHDLLACEIDILVQEL</sequence>
<dbReference type="CDD" id="cd18186">
    <property type="entry name" value="BTB_POZ_ZBTB_KLHL-like"/>
    <property type="match status" value="1"/>
</dbReference>
<dbReference type="InterPro" id="IPR000210">
    <property type="entry name" value="BTB/POZ_dom"/>
</dbReference>
<organism evidence="2 3">
    <name type="scientific">Pandoravirus kuranda</name>
    <dbReference type="NCBI Taxonomy" id="3019033"/>
    <lineage>
        <taxon>Viruses</taxon>
        <taxon>Pandoravirus</taxon>
    </lineage>
</organism>
<evidence type="ECO:0000313" key="2">
    <source>
        <dbReference type="EMBL" id="WBR14959.1"/>
    </source>
</evidence>
<gene>
    <name evidence="2" type="ORF">pkur_cds_785</name>
</gene>
<dbReference type="PROSITE" id="PS50097">
    <property type="entry name" value="BTB"/>
    <property type="match status" value="1"/>
</dbReference>
<dbReference type="Gene3D" id="3.30.710.10">
    <property type="entry name" value="Potassium Channel Kv1.1, Chain A"/>
    <property type="match status" value="1"/>
</dbReference>
<accession>A0AA95EEF0</accession>
<evidence type="ECO:0000313" key="3">
    <source>
        <dbReference type="Proteomes" id="UP001185135"/>
    </source>
</evidence>
<dbReference type="Proteomes" id="UP001185135">
    <property type="component" value="Segment"/>
</dbReference>
<reference evidence="2" key="1">
    <citation type="submission" date="2022-06" db="EMBL/GenBank/DDBJ databases">
        <authorList>
            <person name="Legendre M."/>
            <person name="Claverie J.-M."/>
            <person name="Alempic J.-M."/>
            <person name="Abergel C."/>
        </authorList>
    </citation>
    <scope>NUCLEOTIDE SEQUENCE</scope>
    <source>
        <strain evidence="2">Kuranda</strain>
    </source>
</reference>